<proteinExistence type="predicted"/>
<comment type="caution">
    <text evidence="2">The sequence shown here is derived from an EMBL/GenBank/DDBJ whole genome shotgun (WGS) entry which is preliminary data.</text>
</comment>
<evidence type="ECO:0000313" key="2">
    <source>
        <dbReference type="EMBL" id="ORW72161.1"/>
    </source>
</evidence>
<protein>
    <submittedName>
        <fullName evidence="2">Uncharacterized protein</fullName>
    </submittedName>
</protein>
<keyword evidence="1" id="KW-1133">Transmembrane helix</keyword>
<accession>A0AAJ3TX19</accession>
<sequence length="121" mass="12473">MNSPLKAETIATGVGLITAAIGAALASAPRTAARAIGVQDATRPLALIGVVDLAIAWGLLTQRPRWRWMLARAAANPPTAAYFALLGRRNSAAAPYVAAAVIGSATVVDLFACRSLYASQK</sequence>
<dbReference type="RefSeq" id="WP_085255493.1">
    <property type="nucleotide sequence ID" value="NZ_AP022573.1"/>
</dbReference>
<gene>
    <name evidence="2" type="ORF">AWC23_11605</name>
</gene>
<keyword evidence="3" id="KW-1185">Reference proteome</keyword>
<keyword evidence="1" id="KW-0472">Membrane</keyword>
<evidence type="ECO:0000313" key="3">
    <source>
        <dbReference type="Proteomes" id="UP000193387"/>
    </source>
</evidence>
<evidence type="ECO:0000256" key="1">
    <source>
        <dbReference type="SAM" id="Phobius"/>
    </source>
</evidence>
<dbReference type="Proteomes" id="UP000193387">
    <property type="component" value="Unassembled WGS sequence"/>
</dbReference>
<dbReference type="AlphaFoldDB" id="A0AAJ3TX19"/>
<reference evidence="2 3" key="1">
    <citation type="submission" date="2016-01" db="EMBL/GenBank/DDBJ databases">
        <title>The new phylogeny of the genus Mycobacterium.</title>
        <authorList>
            <person name="Tarcisio F."/>
            <person name="Conor M."/>
            <person name="Antonella G."/>
            <person name="Elisabetta G."/>
            <person name="Giulia F.S."/>
            <person name="Sara T."/>
            <person name="Anna F."/>
            <person name="Clotilde B."/>
            <person name="Roberto B."/>
            <person name="Veronica D.S."/>
            <person name="Fabio R."/>
            <person name="Monica P."/>
            <person name="Olivier J."/>
            <person name="Enrico T."/>
            <person name="Nicola S."/>
        </authorList>
    </citation>
    <scope>NUCLEOTIDE SEQUENCE [LARGE SCALE GENOMIC DNA]</scope>
    <source>
        <strain evidence="2 3">DSM 44616</strain>
    </source>
</reference>
<keyword evidence="1" id="KW-0812">Transmembrane</keyword>
<dbReference type="EMBL" id="LQPR01000025">
    <property type="protein sequence ID" value="ORW72161.1"/>
    <property type="molecule type" value="Genomic_DNA"/>
</dbReference>
<name>A0AAJ3TX19_9MYCO</name>
<organism evidence="2 3">
    <name type="scientific">Mycobacterium saskatchewanense</name>
    <dbReference type="NCBI Taxonomy" id="220927"/>
    <lineage>
        <taxon>Bacteria</taxon>
        <taxon>Bacillati</taxon>
        <taxon>Actinomycetota</taxon>
        <taxon>Actinomycetes</taxon>
        <taxon>Mycobacteriales</taxon>
        <taxon>Mycobacteriaceae</taxon>
        <taxon>Mycobacterium</taxon>
        <taxon>Mycobacterium simiae complex</taxon>
    </lineage>
</organism>
<feature type="transmembrane region" description="Helical" evidence="1">
    <location>
        <begin position="42"/>
        <end position="60"/>
    </location>
</feature>